<evidence type="ECO:0000256" key="4">
    <source>
        <dbReference type="ARBA" id="ARBA00023014"/>
    </source>
</evidence>
<dbReference type="PANTHER" id="PTHR11228:SF7">
    <property type="entry name" value="PQQA PEPTIDE CYCLASE"/>
    <property type="match status" value="1"/>
</dbReference>
<organism evidence="6 7">
    <name type="scientific">Aerophobetes bacterium</name>
    <dbReference type="NCBI Taxonomy" id="2030807"/>
    <lineage>
        <taxon>Bacteria</taxon>
        <taxon>Candidatus Aerophobota</taxon>
    </lineage>
</organism>
<dbReference type="GO" id="GO:0006783">
    <property type="term" value="P:heme biosynthetic process"/>
    <property type="evidence" value="ECO:0007669"/>
    <property type="project" value="TreeGrafter"/>
</dbReference>
<keyword evidence="3" id="KW-0408">Iron</keyword>
<dbReference type="PANTHER" id="PTHR11228">
    <property type="entry name" value="RADICAL SAM DOMAIN PROTEIN"/>
    <property type="match status" value="1"/>
</dbReference>
<dbReference type="SFLD" id="SFLDS00029">
    <property type="entry name" value="Radical_SAM"/>
    <property type="match status" value="1"/>
</dbReference>
<evidence type="ECO:0000313" key="6">
    <source>
        <dbReference type="EMBL" id="TET59956.1"/>
    </source>
</evidence>
<evidence type="ECO:0000259" key="5">
    <source>
        <dbReference type="PROSITE" id="PS51918"/>
    </source>
</evidence>
<dbReference type="SUPFAM" id="SSF102114">
    <property type="entry name" value="Radical SAM enzymes"/>
    <property type="match status" value="1"/>
</dbReference>
<dbReference type="InterPro" id="IPR027417">
    <property type="entry name" value="P-loop_NTPase"/>
</dbReference>
<dbReference type="GO" id="GO:0046872">
    <property type="term" value="F:metal ion binding"/>
    <property type="evidence" value="ECO:0007669"/>
    <property type="project" value="UniProtKB-KW"/>
</dbReference>
<dbReference type="SFLD" id="SFLDG01386">
    <property type="entry name" value="main_SPASM_domain-containing"/>
    <property type="match status" value="1"/>
</dbReference>
<keyword evidence="4" id="KW-0411">Iron-sulfur</keyword>
<dbReference type="InterPro" id="IPR007197">
    <property type="entry name" value="rSAM"/>
</dbReference>
<dbReference type="PROSITE" id="PS51918">
    <property type="entry name" value="RADICAL_SAM"/>
    <property type="match status" value="1"/>
</dbReference>
<proteinExistence type="predicted"/>
<dbReference type="Gene3D" id="3.40.50.300">
    <property type="entry name" value="P-loop containing nucleotide triphosphate hydrolases"/>
    <property type="match status" value="1"/>
</dbReference>
<evidence type="ECO:0000256" key="3">
    <source>
        <dbReference type="ARBA" id="ARBA00023004"/>
    </source>
</evidence>
<evidence type="ECO:0000256" key="2">
    <source>
        <dbReference type="ARBA" id="ARBA00022723"/>
    </source>
</evidence>
<dbReference type="GO" id="GO:0051536">
    <property type="term" value="F:iron-sulfur cluster binding"/>
    <property type="evidence" value="ECO:0007669"/>
    <property type="project" value="UniProtKB-KW"/>
</dbReference>
<sequence>MSEYFKVREVRDIPRLPLEGSVDLTYRCNNNCRHCWLRIPPASPERQNELTIDEIREIVDEARNMGCREWSISGGEPMLRPDFAEIFDYITRKCTSYSLNTNGTLVIPKIARLLRRKGSKMVVLYGATAEMHDHITRNPGSFEAAMQGFAYLKEAGAGFTVQLIPMRDNYRQFNEMIKLAESLSRHWRVGAPWLYLSACGDPEKNREIMRQRLSPKDVVKLDKPDLCYEEWMEQEEGATCFHLNNDDRLFVSCIAARRDFHIDPYGQMTFCCFIKDPALRYNLRKGNFRECWGEFIPSLADTVRGGREYLENCGSCELRKDCRWCPAYAYLEHGRVSAKVEHLCTIAREDRKFKDNWKKNHRRHYQIAGIAVQVESDLPITDTTFHPKFKLFEVDRPGDDTISIRHHFSLPNLDGRDLGEEVYRKPPWAIYRKGNSWIYVGISPTVGESHIHKLAVFNHDHTRVRIYNDGKEAYGKGNLHALSIFATDQILLARVLADRQGCYLHSSGVIFEGKGLLFVGHSEAGKSTMVKMLRNRAEILSDDRIIVREQQDEFKIYGTWSHGEVPEMSPNFAPLKAILFLEQARENRLIPLDDKKEVVRKLLACLIKPLVTAEWWKKMFTLVERIAQEVPCYSLHFDKSGEVAGLLKHV</sequence>
<gene>
    <name evidence="6" type="ORF">E3J48_07240</name>
</gene>
<dbReference type="Pfam" id="PF04055">
    <property type="entry name" value="Radical_SAM"/>
    <property type="match status" value="1"/>
</dbReference>
<comment type="caution">
    <text evidence="6">The sequence shown here is derived from an EMBL/GenBank/DDBJ whole genome shotgun (WGS) entry which is preliminary data.</text>
</comment>
<dbReference type="SUPFAM" id="SSF53795">
    <property type="entry name" value="PEP carboxykinase-like"/>
    <property type="match status" value="1"/>
</dbReference>
<name>A0A523VYV1_UNCAE</name>
<dbReference type="AlphaFoldDB" id="A0A523VYV1"/>
<dbReference type="SFLD" id="SFLDG01067">
    <property type="entry name" value="SPASM/twitch_domain_containing"/>
    <property type="match status" value="1"/>
</dbReference>
<dbReference type="InterPro" id="IPR050377">
    <property type="entry name" value="Radical_SAM_PqqE_MftC-like"/>
</dbReference>
<feature type="domain" description="Radical SAM core" evidence="5">
    <location>
        <begin position="10"/>
        <end position="233"/>
    </location>
</feature>
<dbReference type="Gene3D" id="3.20.20.70">
    <property type="entry name" value="Aldolase class I"/>
    <property type="match status" value="1"/>
</dbReference>
<dbReference type="InterPro" id="IPR013785">
    <property type="entry name" value="Aldolase_TIM"/>
</dbReference>
<keyword evidence="1" id="KW-0949">S-adenosyl-L-methionine</keyword>
<dbReference type="GO" id="GO:0003824">
    <property type="term" value="F:catalytic activity"/>
    <property type="evidence" value="ECO:0007669"/>
    <property type="project" value="InterPro"/>
</dbReference>
<reference evidence="6 7" key="1">
    <citation type="submission" date="2019-03" db="EMBL/GenBank/DDBJ databases">
        <title>Metabolic potential of uncultured bacteria and archaea associated with petroleum seepage in deep-sea sediments.</title>
        <authorList>
            <person name="Dong X."/>
            <person name="Hubert C."/>
        </authorList>
    </citation>
    <scope>NUCLEOTIDE SEQUENCE [LARGE SCALE GENOMIC DNA]</scope>
    <source>
        <strain evidence="6">E29_bin52</strain>
    </source>
</reference>
<dbReference type="Proteomes" id="UP000319130">
    <property type="component" value="Unassembled WGS sequence"/>
</dbReference>
<keyword evidence="2" id="KW-0479">Metal-binding</keyword>
<dbReference type="CDD" id="cd01335">
    <property type="entry name" value="Radical_SAM"/>
    <property type="match status" value="1"/>
</dbReference>
<dbReference type="InterPro" id="IPR058240">
    <property type="entry name" value="rSAM_sf"/>
</dbReference>
<accession>A0A523VYV1</accession>
<evidence type="ECO:0000313" key="7">
    <source>
        <dbReference type="Proteomes" id="UP000319130"/>
    </source>
</evidence>
<evidence type="ECO:0000256" key="1">
    <source>
        <dbReference type="ARBA" id="ARBA00022691"/>
    </source>
</evidence>
<protein>
    <submittedName>
        <fullName evidence="6">Radical SAM protein</fullName>
    </submittedName>
</protein>
<dbReference type="EMBL" id="SOIZ01000327">
    <property type="protein sequence ID" value="TET59956.1"/>
    <property type="molecule type" value="Genomic_DNA"/>
</dbReference>